<dbReference type="EMBL" id="BA000004">
    <property type="protein sequence ID" value="BAB04062.1"/>
    <property type="molecule type" value="Genomic_DNA"/>
</dbReference>
<feature type="transmembrane region" description="Helical" evidence="1">
    <location>
        <begin position="185"/>
        <end position="209"/>
    </location>
</feature>
<reference evidence="2 3" key="1">
    <citation type="journal article" date="2000" name="Nucleic Acids Res.">
        <title>Complete genome sequence of the alkaliphilic bacterium Bacillus halodurans and genomic sequence comparison with Bacillus subtilis.</title>
        <authorList>
            <person name="Takami H."/>
            <person name="Nakasone K."/>
            <person name="Takaki Y."/>
            <person name="Maeno G."/>
            <person name="Sasaki R."/>
            <person name="Masui N."/>
            <person name="Fuji F."/>
            <person name="Hirama C."/>
            <person name="Nakamura Y."/>
            <person name="Ogasawara N."/>
            <person name="Kuhara S."/>
            <person name="Horikoshi K."/>
        </authorList>
    </citation>
    <scope>NUCLEOTIDE SEQUENCE [LARGE SCALE GENOMIC DNA]</scope>
    <source>
        <strain evidence="3">ATCC BAA-125 / DSM 18197 / FERM 7344 / JCM 9153 / C-125</strain>
    </source>
</reference>
<keyword evidence="1" id="KW-1133">Transmembrane helix</keyword>
<feature type="transmembrane region" description="Helical" evidence="1">
    <location>
        <begin position="12"/>
        <end position="34"/>
    </location>
</feature>
<dbReference type="OrthoDB" id="1683959at2"/>
<feature type="transmembrane region" description="Helical" evidence="1">
    <location>
        <begin position="68"/>
        <end position="90"/>
    </location>
</feature>
<feature type="transmembrane region" description="Helical" evidence="1">
    <location>
        <begin position="136"/>
        <end position="154"/>
    </location>
</feature>
<dbReference type="HOGENOM" id="CLU_112861_0_0_9"/>
<keyword evidence="3" id="KW-1185">Reference proteome</keyword>
<accession>Q9KFX7</accession>
<dbReference type="eggNOG" id="ENOG502ZBH9">
    <property type="taxonomic scope" value="Bacteria"/>
</dbReference>
<dbReference type="AlphaFoldDB" id="Q9KFX7"/>
<name>Q9KFX7_HALH5</name>
<dbReference type="KEGG" id="bha:BH0343"/>
<sequence>MSTIFLDYQVEIFITMEVLTVICLLLFGVTRYYFNIRKASLLFILLFIGITALEAALAWWLYNKTGEISTLQIIITVFVLYAITFGIGDFKKLDRWMRQKIGGWKGIDLLTEKDRQLMSLQKDPAYVARSYRRSSYIHIALFVTAQMIFISMGTDSLSESLAYVKDWSWIEHGTYEQSPYPNETIYSIAMLWGIIFVVDTIYSWSYTVFPKKPS</sequence>
<evidence type="ECO:0000313" key="3">
    <source>
        <dbReference type="Proteomes" id="UP000001258"/>
    </source>
</evidence>
<evidence type="ECO:0000313" key="2">
    <source>
        <dbReference type="EMBL" id="BAB04062.1"/>
    </source>
</evidence>
<protein>
    <submittedName>
        <fullName evidence="2">BH0343 protein</fullName>
    </submittedName>
</protein>
<keyword evidence="1" id="KW-0472">Membrane</keyword>
<dbReference type="PIR" id="G83692">
    <property type="entry name" value="G83692"/>
</dbReference>
<dbReference type="Proteomes" id="UP000001258">
    <property type="component" value="Chromosome"/>
</dbReference>
<proteinExistence type="predicted"/>
<dbReference type="RefSeq" id="WP_010896524.1">
    <property type="nucleotide sequence ID" value="NC_002570.2"/>
</dbReference>
<feature type="transmembrane region" description="Helical" evidence="1">
    <location>
        <begin position="41"/>
        <end position="62"/>
    </location>
</feature>
<evidence type="ECO:0000256" key="1">
    <source>
        <dbReference type="SAM" id="Phobius"/>
    </source>
</evidence>
<organism evidence="2 3">
    <name type="scientific">Halalkalibacterium halodurans (strain ATCC BAA-125 / DSM 18197 / FERM 7344 / JCM 9153 / C-125)</name>
    <name type="common">Bacillus halodurans</name>
    <dbReference type="NCBI Taxonomy" id="272558"/>
    <lineage>
        <taxon>Bacteria</taxon>
        <taxon>Bacillati</taxon>
        <taxon>Bacillota</taxon>
        <taxon>Bacilli</taxon>
        <taxon>Bacillales</taxon>
        <taxon>Bacillaceae</taxon>
        <taxon>Halalkalibacterium (ex Joshi et al. 2022)</taxon>
    </lineage>
</organism>
<gene>
    <name evidence="2" type="ordered locus">BH0343</name>
</gene>
<keyword evidence="1" id="KW-0812">Transmembrane</keyword>